<accession>A0A327VTV1</accession>
<keyword evidence="9" id="KW-0732">Signal</keyword>
<keyword evidence="6" id="KW-0472">Membrane</keyword>
<feature type="coiled-coil region" evidence="8">
    <location>
        <begin position="361"/>
        <end position="392"/>
    </location>
</feature>
<name>A0A327VTV1_9BACT</name>
<keyword evidence="8" id="KW-0175">Coiled coil</keyword>
<evidence type="ECO:0000256" key="6">
    <source>
        <dbReference type="ARBA" id="ARBA00023136"/>
    </source>
</evidence>
<dbReference type="Pfam" id="PF02321">
    <property type="entry name" value="OEP"/>
    <property type="match status" value="2"/>
</dbReference>
<comment type="caution">
    <text evidence="10">The sequence shown here is derived from an EMBL/GenBank/DDBJ whole genome shotgun (WGS) entry which is preliminary data.</text>
</comment>
<dbReference type="GO" id="GO:0009279">
    <property type="term" value="C:cell outer membrane"/>
    <property type="evidence" value="ECO:0007669"/>
    <property type="project" value="UniProtKB-SubCell"/>
</dbReference>
<evidence type="ECO:0000256" key="4">
    <source>
        <dbReference type="ARBA" id="ARBA00022452"/>
    </source>
</evidence>
<evidence type="ECO:0000313" key="11">
    <source>
        <dbReference type="Proteomes" id="UP000249819"/>
    </source>
</evidence>
<dbReference type="InterPro" id="IPR003423">
    <property type="entry name" value="OMP_efflux"/>
</dbReference>
<dbReference type="EMBL" id="QLMA01000006">
    <property type="protein sequence ID" value="RAJ79329.1"/>
    <property type="molecule type" value="Genomic_DNA"/>
</dbReference>
<feature type="signal peptide" evidence="9">
    <location>
        <begin position="1"/>
        <end position="25"/>
    </location>
</feature>
<evidence type="ECO:0000256" key="5">
    <source>
        <dbReference type="ARBA" id="ARBA00022692"/>
    </source>
</evidence>
<evidence type="ECO:0000256" key="9">
    <source>
        <dbReference type="SAM" id="SignalP"/>
    </source>
</evidence>
<evidence type="ECO:0000256" key="2">
    <source>
        <dbReference type="ARBA" id="ARBA00007613"/>
    </source>
</evidence>
<keyword evidence="3" id="KW-0813">Transport</keyword>
<protein>
    <submittedName>
        <fullName evidence="10">Outer membrane protein TolC</fullName>
    </submittedName>
</protein>
<reference evidence="10 11" key="1">
    <citation type="submission" date="2018-06" db="EMBL/GenBank/DDBJ databases">
        <title>Genomic Encyclopedia of Archaeal and Bacterial Type Strains, Phase II (KMG-II): from individual species to whole genera.</title>
        <authorList>
            <person name="Goeker M."/>
        </authorList>
    </citation>
    <scope>NUCLEOTIDE SEQUENCE [LARGE SCALE GENOMIC DNA]</scope>
    <source>
        <strain evidence="10 11">DSM 29821</strain>
    </source>
</reference>
<evidence type="ECO:0000256" key="7">
    <source>
        <dbReference type="ARBA" id="ARBA00023237"/>
    </source>
</evidence>
<comment type="similarity">
    <text evidence="2">Belongs to the outer membrane factor (OMF) (TC 1.B.17) family.</text>
</comment>
<keyword evidence="4" id="KW-1134">Transmembrane beta strand</keyword>
<keyword evidence="7" id="KW-0998">Cell outer membrane</keyword>
<feature type="chain" id="PRO_5016338574" evidence="9">
    <location>
        <begin position="26"/>
        <end position="467"/>
    </location>
</feature>
<keyword evidence="5" id="KW-0812">Transmembrane</keyword>
<comment type="subcellular location">
    <subcellularLocation>
        <location evidence="1">Cell outer membrane</location>
    </subcellularLocation>
</comment>
<dbReference type="PANTHER" id="PTHR30026">
    <property type="entry name" value="OUTER MEMBRANE PROTEIN TOLC"/>
    <property type="match status" value="1"/>
</dbReference>
<dbReference type="RefSeq" id="WP_111593780.1">
    <property type="nucleotide sequence ID" value="NZ_QLMA01000006.1"/>
</dbReference>
<gene>
    <name evidence="10" type="ORF">CLV59_106390</name>
</gene>
<dbReference type="PANTHER" id="PTHR30026:SF20">
    <property type="entry name" value="OUTER MEMBRANE PROTEIN TOLC"/>
    <property type="match status" value="1"/>
</dbReference>
<dbReference type="GO" id="GO:0015562">
    <property type="term" value="F:efflux transmembrane transporter activity"/>
    <property type="evidence" value="ECO:0007669"/>
    <property type="project" value="InterPro"/>
</dbReference>
<organism evidence="10 11">
    <name type="scientific">Chitinophaga dinghuensis</name>
    <dbReference type="NCBI Taxonomy" id="1539050"/>
    <lineage>
        <taxon>Bacteria</taxon>
        <taxon>Pseudomonadati</taxon>
        <taxon>Bacteroidota</taxon>
        <taxon>Chitinophagia</taxon>
        <taxon>Chitinophagales</taxon>
        <taxon>Chitinophagaceae</taxon>
        <taxon>Chitinophaga</taxon>
    </lineage>
</organism>
<proteinExistence type="inferred from homology"/>
<dbReference type="Proteomes" id="UP000249819">
    <property type="component" value="Unassembled WGS sequence"/>
</dbReference>
<evidence type="ECO:0000256" key="3">
    <source>
        <dbReference type="ARBA" id="ARBA00022448"/>
    </source>
</evidence>
<evidence type="ECO:0000256" key="1">
    <source>
        <dbReference type="ARBA" id="ARBA00004442"/>
    </source>
</evidence>
<dbReference type="GO" id="GO:0015288">
    <property type="term" value="F:porin activity"/>
    <property type="evidence" value="ECO:0007669"/>
    <property type="project" value="TreeGrafter"/>
</dbReference>
<dbReference type="AlphaFoldDB" id="A0A327VTV1"/>
<evidence type="ECO:0000256" key="8">
    <source>
        <dbReference type="SAM" id="Coils"/>
    </source>
</evidence>
<dbReference type="InterPro" id="IPR051906">
    <property type="entry name" value="TolC-like"/>
</dbReference>
<dbReference type="Gene3D" id="1.20.1600.10">
    <property type="entry name" value="Outer membrane efflux proteins (OEP)"/>
    <property type="match status" value="1"/>
</dbReference>
<dbReference type="OrthoDB" id="654853at2"/>
<dbReference type="SUPFAM" id="SSF56954">
    <property type="entry name" value="Outer membrane efflux proteins (OEP)"/>
    <property type="match status" value="1"/>
</dbReference>
<keyword evidence="11" id="KW-1185">Reference proteome</keyword>
<evidence type="ECO:0000313" key="10">
    <source>
        <dbReference type="EMBL" id="RAJ79329.1"/>
    </source>
</evidence>
<sequence>MNLYNLVKHCYVILLCAVVTSKCFAQTPADSFTLHMAISRTLQHYPDMKAKEAQVKAGKASLTDVKHNWYPALKLHEQLDLGTDNSIYGSYFTMGMIPSTSGGIRNENNSQLMSGNIAMAQMQWEVYNFGGYASQRNAAQSDLKVQETSLNNTANQLTAGVIQDYLELLRLSELRKIQTDNIHRTEDVQRAVNAIVKHGLKPGVDSAIAAAELSRAKLNLIDVNTLYNRLRIELSTFTGLDTAVIKADSTYNPQLEGLLADYLPQQDTAAHHPLLEYYHAQYLQQQAQENVIRKSTMPKVNLMAAGWMRGSSGEYNDYYNNNLWSGVGYSRYNYLLGLGITYNLTDLKRTREKVAVQRYKTEAAEEDLESTRLKLEQSMRQSQSDMAIAEERLHEIPAQLNAARAAATQKTALYKAGLTNIIEVTNALFLLNRAETDLVQARDAAWKALFRAAYAGNTIQTLLQHLQ</sequence>
<dbReference type="GO" id="GO:1990281">
    <property type="term" value="C:efflux pump complex"/>
    <property type="evidence" value="ECO:0007669"/>
    <property type="project" value="TreeGrafter"/>
</dbReference>